<keyword evidence="3" id="KW-1185">Reference proteome</keyword>
<dbReference type="EMBL" id="MDKC01000033">
    <property type="protein sequence ID" value="ODG90680.1"/>
    <property type="molecule type" value="Genomic_DNA"/>
</dbReference>
<evidence type="ECO:0000256" key="1">
    <source>
        <dbReference type="SAM" id="MobiDB-lite"/>
    </source>
</evidence>
<proteinExistence type="predicted"/>
<sequence>MSKTSKLMKKVSVALTSGIVISSLTGCGSEPESIETTDNSQDYYETSQPVYENTNQVNEVDEETTTEDSLDETDYTDSEETEFAYTDSEMPDDENCSDWEFDYEDNIWICDDNSSSFYRNFFFLGSFFATKSMLYSNNDFNEYKSSGIIKGTNSSAKKSGFGSGVSGG</sequence>
<evidence type="ECO:0000313" key="2">
    <source>
        <dbReference type="EMBL" id="ODG90680.1"/>
    </source>
</evidence>
<gene>
    <name evidence="2" type="ORF">BED47_09500</name>
</gene>
<evidence type="ECO:0008006" key="4">
    <source>
        <dbReference type="Google" id="ProtNLM"/>
    </source>
</evidence>
<name>A0ABX2ZLU1_9BACI</name>
<accession>A0ABX2ZLU1</accession>
<organism evidence="2 3">
    <name type="scientific">Gottfriedia luciferensis</name>
    <dbReference type="NCBI Taxonomy" id="178774"/>
    <lineage>
        <taxon>Bacteria</taxon>
        <taxon>Bacillati</taxon>
        <taxon>Bacillota</taxon>
        <taxon>Bacilli</taxon>
        <taxon>Bacillales</taxon>
        <taxon>Bacillaceae</taxon>
        <taxon>Gottfriedia</taxon>
    </lineage>
</organism>
<dbReference type="RefSeq" id="WP_069034572.1">
    <property type="nucleotide sequence ID" value="NZ_MDKC01000033.1"/>
</dbReference>
<protein>
    <recommendedName>
        <fullName evidence="4">Lipoprotein</fullName>
    </recommendedName>
</protein>
<feature type="region of interest" description="Disordered" evidence="1">
    <location>
        <begin position="50"/>
        <end position="77"/>
    </location>
</feature>
<feature type="compositionally biased region" description="Acidic residues" evidence="1">
    <location>
        <begin position="59"/>
        <end position="77"/>
    </location>
</feature>
<reference evidence="2 3" key="1">
    <citation type="submission" date="2016-07" db="EMBL/GenBank/DDBJ databases">
        <authorList>
            <person name="Townsley L."/>
            <person name="Shank E.A."/>
        </authorList>
    </citation>
    <scope>NUCLEOTIDE SEQUENCE [LARGE SCALE GENOMIC DNA]</scope>
    <source>
        <strain evidence="2 3">CH01</strain>
    </source>
</reference>
<comment type="caution">
    <text evidence="2">The sequence shown here is derived from an EMBL/GenBank/DDBJ whole genome shotgun (WGS) entry which is preliminary data.</text>
</comment>
<dbReference type="Proteomes" id="UP000094580">
    <property type="component" value="Unassembled WGS sequence"/>
</dbReference>
<dbReference type="PROSITE" id="PS51257">
    <property type="entry name" value="PROKAR_LIPOPROTEIN"/>
    <property type="match status" value="1"/>
</dbReference>
<evidence type="ECO:0000313" key="3">
    <source>
        <dbReference type="Proteomes" id="UP000094580"/>
    </source>
</evidence>